<feature type="region of interest" description="Disordered" evidence="1">
    <location>
        <begin position="91"/>
        <end position="124"/>
    </location>
</feature>
<dbReference type="Proteomes" id="UP001231189">
    <property type="component" value="Unassembled WGS sequence"/>
</dbReference>
<accession>A0AAD8U7C1</accession>
<feature type="compositionally biased region" description="Low complexity" evidence="1">
    <location>
        <begin position="96"/>
        <end position="112"/>
    </location>
</feature>
<reference evidence="2" key="1">
    <citation type="submission" date="2023-07" db="EMBL/GenBank/DDBJ databases">
        <title>A chromosome-level genome assembly of Lolium multiflorum.</title>
        <authorList>
            <person name="Chen Y."/>
            <person name="Copetti D."/>
            <person name="Kolliker R."/>
            <person name="Studer B."/>
        </authorList>
    </citation>
    <scope>NUCLEOTIDE SEQUENCE</scope>
    <source>
        <strain evidence="2">02402/16</strain>
        <tissue evidence="2">Leaf</tissue>
    </source>
</reference>
<dbReference type="EMBL" id="JAUUTY010000001">
    <property type="protein sequence ID" value="KAK1699000.1"/>
    <property type="molecule type" value="Genomic_DNA"/>
</dbReference>
<dbReference type="Pfam" id="PF08284">
    <property type="entry name" value="RVP_2"/>
    <property type="match status" value="1"/>
</dbReference>
<evidence type="ECO:0000313" key="3">
    <source>
        <dbReference type="Proteomes" id="UP001231189"/>
    </source>
</evidence>
<name>A0AAD8U7C1_LOLMU</name>
<evidence type="ECO:0000256" key="1">
    <source>
        <dbReference type="SAM" id="MobiDB-lite"/>
    </source>
</evidence>
<dbReference type="InterPro" id="IPR021109">
    <property type="entry name" value="Peptidase_aspartic_dom_sf"/>
</dbReference>
<protein>
    <submittedName>
        <fullName evidence="2">Uncharacterized protein</fullName>
    </submittedName>
</protein>
<proteinExistence type="predicted"/>
<keyword evidence="3" id="KW-1185">Reference proteome</keyword>
<evidence type="ECO:0000313" key="2">
    <source>
        <dbReference type="EMBL" id="KAK1699000.1"/>
    </source>
</evidence>
<gene>
    <name evidence="2" type="ORF">QYE76_015697</name>
</gene>
<sequence>MRRLALQPSCADTLSVTVANGDRLACQGVARQVPILIGDEPFSLDCVGIDLGCYDFILGVDFLSTLGPILWDFDVLNLIFWRGGGRRVQWTGIGGTTPTTPSSADDGSSRRGAPPPGRPPAAAQ</sequence>
<comment type="caution">
    <text evidence="2">The sequence shown here is derived from an EMBL/GenBank/DDBJ whole genome shotgun (WGS) entry which is preliminary data.</text>
</comment>
<dbReference type="Gene3D" id="2.40.70.10">
    <property type="entry name" value="Acid Proteases"/>
    <property type="match status" value="1"/>
</dbReference>
<dbReference type="CDD" id="cd00303">
    <property type="entry name" value="retropepsin_like"/>
    <property type="match status" value="1"/>
</dbReference>
<dbReference type="AlphaFoldDB" id="A0AAD8U7C1"/>
<organism evidence="2 3">
    <name type="scientific">Lolium multiflorum</name>
    <name type="common">Italian ryegrass</name>
    <name type="synonym">Lolium perenne subsp. multiflorum</name>
    <dbReference type="NCBI Taxonomy" id="4521"/>
    <lineage>
        <taxon>Eukaryota</taxon>
        <taxon>Viridiplantae</taxon>
        <taxon>Streptophyta</taxon>
        <taxon>Embryophyta</taxon>
        <taxon>Tracheophyta</taxon>
        <taxon>Spermatophyta</taxon>
        <taxon>Magnoliopsida</taxon>
        <taxon>Liliopsida</taxon>
        <taxon>Poales</taxon>
        <taxon>Poaceae</taxon>
        <taxon>BOP clade</taxon>
        <taxon>Pooideae</taxon>
        <taxon>Poodae</taxon>
        <taxon>Poeae</taxon>
        <taxon>Poeae Chloroplast Group 2 (Poeae type)</taxon>
        <taxon>Loliodinae</taxon>
        <taxon>Loliinae</taxon>
        <taxon>Lolium</taxon>
    </lineage>
</organism>
<feature type="compositionally biased region" description="Pro residues" evidence="1">
    <location>
        <begin position="113"/>
        <end position="124"/>
    </location>
</feature>